<accession>A0AAW0CNF8</accession>
<dbReference type="EMBL" id="JAYKXP010000036">
    <property type="protein sequence ID" value="KAK7040783.1"/>
    <property type="molecule type" value="Genomic_DNA"/>
</dbReference>
<dbReference type="Proteomes" id="UP001383192">
    <property type="component" value="Unassembled WGS sequence"/>
</dbReference>
<protein>
    <submittedName>
        <fullName evidence="2">Uncharacterized protein</fullName>
    </submittedName>
</protein>
<evidence type="ECO:0000313" key="3">
    <source>
        <dbReference type="Proteomes" id="UP001383192"/>
    </source>
</evidence>
<reference evidence="2 3" key="1">
    <citation type="submission" date="2024-01" db="EMBL/GenBank/DDBJ databases">
        <title>A draft genome for a cacao thread blight-causing isolate of Paramarasmius palmivorus.</title>
        <authorList>
            <person name="Baruah I.K."/>
            <person name="Bukari Y."/>
            <person name="Amoako-Attah I."/>
            <person name="Meinhardt L.W."/>
            <person name="Bailey B.A."/>
            <person name="Cohen S.P."/>
        </authorList>
    </citation>
    <scope>NUCLEOTIDE SEQUENCE [LARGE SCALE GENOMIC DNA]</scope>
    <source>
        <strain evidence="2 3">GH-12</strain>
    </source>
</reference>
<evidence type="ECO:0000256" key="1">
    <source>
        <dbReference type="SAM" id="MobiDB-lite"/>
    </source>
</evidence>
<keyword evidence="3" id="KW-1185">Reference proteome</keyword>
<comment type="caution">
    <text evidence="2">The sequence shown here is derived from an EMBL/GenBank/DDBJ whole genome shotgun (WGS) entry which is preliminary data.</text>
</comment>
<feature type="region of interest" description="Disordered" evidence="1">
    <location>
        <begin position="16"/>
        <end position="69"/>
    </location>
</feature>
<sequence length="339" mass="35607">MFISEAVINPARAHTWLNPRAGGSGRHGSTGDSSGSSSGGSSGSSSGSGYRSGGGGGGDEPELENITSSDTGTLVTVTGGIQRSASPFSIGGGPEFTISGELFNGSRQGGGTREQVYGTSEYGSGYPGISPGGFRGFPFYFWPISWGAGPGPAYLHSEGYYGKPDNTSRPGGPMYHARLTSVTNDTRGITNTTFRIVADNYTVSELVIYLWVSCNAYLTQGINLNTSSFPVPVPLQNNSTQVEQPRPENAIRYYRASSVALTLDTYYNTAVFSPGEPPTSLPQNMDSGFKDCLDRTIGQYVPLIDFYGSNGALGFGTRPGVGIGQVALMWVVLAVIFGL</sequence>
<gene>
    <name evidence="2" type="ORF">VNI00_009689</name>
</gene>
<dbReference type="AlphaFoldDB" id="A0AAW0CNF8"/>
<proteinExistence type="predicted"/>
<name>A0AAW0CNF8_9AGAR</name>
<organism evidence="2 3">
    <name type="scientific">Paramarasmius palmivorus</name>
    <dbReference type="NCBI Taxonomy" id="297713"/>
    <lineage>
        <taxon>Eukaryota</taxon>
        <taxon>Fungi</taxon>
        <taxon>Dikarya</taxon>
        <taxon>Basidiomycota</taxon>
        <taxon>Agaricomycotina</taxon>
        <taxon>Agaricomycetes</taxon>
        <taxon>Agaricomycetidae</taxon>
        <taxon>Agaricales</taxon>
        <taxon>Marasmiineae</taxon>
        <taxon>Marasmiaceae</taxon>
        <taxon>Paramarasmius</taxon>
    </lineage>
</organism>
<evidence type="ECO:0000313" key="2">
    <source>
        <dbReference type="EMBL" id="KAK7040783.1"/>
    </source>
</evidence>